<evidence type="ECO:0000313" key="2">
    <source>
        <dbReference type="EMBL" id="CUG84963.1"/>
    </source>
</evidence>
<feature type="transmembrane region" description="Helical" evidence="1">
    <location>
        <begin position="645"/>
        <end position="666"/>
    </location>
</feature>
<feature type="transmembrane region" description="Helical" evidence="1">
    <location>
        <begin position="872"/>
        <end position="894"/>
    </location>
</feature>
<feature type="transmembrane region" description="Helical" evidence="1">
    <location>
        <begin position="686"/>
        <end position="707"/>
    </location>
</feature>
<feature type="transmembrane region" description="Helical" evidence="1">
    <location>
        <begin position="835"/>
        <end position="860"/>
    </location>
</feature>
<gene>
    <name evidence="2" type="ORF">BSAL_89165</name>
</gene>
<reference evidence="3" key="1">
    <citation type="submission" date="2015-09" db="EMBL/GenBank/DDBJ databases">
        <authorList>
            <consortium name="Pathogen Informatics"/>
        </authorList>
    </citation>
    <scope>NUCLEOTIDE SEQUENCE [LARGE SCALE GENOMIC DNA]</scope>
    <source>
        <strain evidence="3">Lake Konstanz</strain>
    </source>
</reference>
<protein>
    <submittedName>
        <fullName evidence="2">Transmembrane protein, putative</fullName>
    </submittedName>
</protein>
<evidence type="ECO:0000313" key="3">
    <source>
        <dbReference type="Proteomes" id="UP000051952"/>
    </source>
</evidence>
<keyword evidence="1 2" id="KW-0812">Transmembrane</keyword>
<feature type="transmembrane region" description="Helical" evidence="1">
    <location>
        <begin position="727"/>
        <end position="749"/>
    </location>
</feature>
<dbReference type="EMBL" id="CYKH01001134">
    <property type="protein sequence ID" value="CUG84963.1"/>
    <property type="molecule type" value="Genomic_DNA"/>
</dbReference>
<sequence length="1054" mass="110220">MSVAVTYVCNDGYSSSNGGPCVASPCGGVGGGICTDSGPYVGQCASGAYHAALDCGSYSMCGTVCGGIFSGGFFCDVGGYPRCYANEPESPCPGGSLNSQQTQCTSNTAAQTVYSCTDSRYSLYPSSSNPSSCQRTYAASTITDQTTCTMYAPSTTGCTWCAHINACVTSISTPTCPTSCPAATQAACSIPISVCKWCPAAAGGIGGIGVCQPVAGTCWTSCLAATADLFNADVCGYSSECQWCPQTTSVGVCQPKGGTCLGASTEPTVCSISIACKWCTTNASIGVCQPKAGICWATCPPASSDPNGISVCSTSLSCKWCPAAAGGIGGIGVCQAVSGSCWTSCLAVTTDPRNADVCSNSSECQWCGAPGSVGYCVARTDEARIRCAASCGALIWRQDVCDSALECHWCDTHDAAEGGRCKPLSGKSRGFMAWRGEVDCNTESETRSLSDETTLSTSPTLFARSATLSDRATTTNSVSISTSGLKTSSRSNSVSALTATLGTTPSLTVSRTLPPSMWSLSLSNTHSSSRIASMTATPSPSSTLSATLLLSMPSPSPTLALSATRYYSRVRTLVEAVSVYTALGLAIPAALGGCTTMNSLSRVVAARNVGQCWGQAGSSVFSLSIDICGGTFNKDEVQLEGQGDAVVGVALLIAGVLCSLLCWAAYAKMKGISYRESMMELSALSVLTPPWLAIIPALVGGTAVTIVAPHSTEHPLASLCAGSSGLVAVSVVLFLFLVLIPVAVIPLATQTLFHIVCVRVLLAIRPRETSFIARVVSGMLLTTYRRWRWEAGNDSVSRSHRIVRTLLQEYRTLWFASLDALVVSVLSVLGSVGPLLPWIACVGTSAVVPALLGAELLVFVLSKPTTRPFDRYVCIATLSLSTVSSILRVVYGASTTDEERDDREEMLVVAGWLDLSVSIVTLVPILLDSFEVIKRVVCETTMRIDDASAAPLTEVRDEDIELLTNASELDQLLFASTDWRSGSNSLSTNDDVVIAATTVHFEFDRSSECVADIPNHHSQDRLPSMMDDVMFGDVTMTHSTDLLTAYQDRPLDNL</sequence>
<dbReference type="AlphaFoldDB" id="A0A0S4J5J6"/>
<keyword evidence="1" id="KW-0472">Membrane</keyword>
<dbReference type="VEuPathDB" id="TriTrypDB:BSAL_89165"/>
<keyword evidence="1" id="KW-1133">Transmembrane helix</keyword>
<accession>A0A0S4J5J6</accession>
<organism evidence="2 3">
    <name type="scientific">Bodo saltans</name>
    <name type="common">Flagellated protozoan</name>
    <dbReference type="NCBI Taxonomy" id="75058"/>
    <lineage>
        <taxon>Eukaryota</taxon>
        <taxon>Discoba</taxon>
        <taxon>Euglenozoa</taxon>
        <taxon>Kinetoplastea</taxon>
        <taxon>Metakinetoplastina</taxon>
        <taxon>Eubodonida</taxon>
        <taxon>Bodonidae</taxon>
        <taxon>Bodo</taxon>
    </lineage>
</organism>
<feature type="transmembrane region" description="Helical" evidence="1">
    <location>
        <begin position="906"/>
        <end position="927"/>
    </location>
</feature>
<dbReference type="Proteomes" id="UP000051952">
    <property type="component" value="Unassembled WGS sequence"/>
</dbReference>
<name>A0A0S4J5J6_BODSA</name>
<keyword evidence="3" id="KW-1185">Reference proteome</keyword>
<evidence type="ECO:0000256" key="1">
    <source>
        <dbReference type="SAM" id="Phobius"/>
    </source>
</evidence>
<proteinExistence type="predicted"/>
<feature type="transmembrane region" description="Helical" evidence="1">
    <location>
        <begin position="810"/>
        <end position="829"/>
    </location>
</feature>